<proteinExistence type="predicted"/>
<feature type="transmembrane region" description="Helical" evidence="1">
    <location>
        <begin position="110"/>
        <end position="126"/>
    </location>
</feature>
<reference evidence="2 3" key="1">
    <citation type="journal article" date="2020" name="Front. Microbiol.">
        <title>Single-cell genomics of novel Actinobacteria with the Wood-Ljungdahl pathway discovered in a serpentinizing system.</title>
        <authorList>
            <person name="Merino N."/>
            <person name="Kawai M."/>
            <person name="Boyd E.S."/>
            <person name="Colman D.R."/>
            <person name="McGlynn S.E."/>
            <person name="Nealson K.H."/>
            <person name="Kurokawa K."/>
            <person name="Hongoh Y."/>
        </authorList>
    </citation>
    <scope>NUCLEOTIDE SEQUENCE [LARGE SCALE GENOMIC DNA]</scope>
    <source>
        <strain evidence="2 3">S33</strain>
    </source>
</reference>
<feature type="transmembrane region" description="Helical" evidence="1">
    <location>
        <begin position="199"/>
        <end position="224"/>
    </location>
</feature>
<evidence type="ECO:0000313" key="3">
    <source>
        <dbReference type="Proteomes" id="UP000591948"/>
    </source>
</evidence>
<dbReference type="NCBIfam" id="TIGR01906">
    <property type="entry name" value="integ_TIGR01906"/>
    <property type="match status" value="1"/>
</dbReference>
<name>A0A6V8P361_9ACTN</name>
<feature type="transmembrane region" description="Helical" evidence="1">
    <location>
        <begin position="12"/>
        <end position="33"/>
    </location>
</feature>
<evidence type="ECO:0000256" key="1">
    <source>
        <dbReference type="SAM" id="Phobius"/>
    </source>
</evidence>
<dbReference type="Proteomes" id="UP000591948">
    <property type="component" value="Unassembled WGS sequence"/>
</dbReference>
<dbReference type="InterPro" id="IPR010178">
    <property type="entry name" value="Lit"/>
</dbReference>
<keyword evidence="3" id="KW-1185">Reference proteome</keyword>
<organism evidence="2 3">
    <name type="scientific">Candidatus Hakubella thermalkaliphila</name>
    <dbReference type="NCBI Taxonomy" id="2754717"/>
    <lineage>
        <taxon>Bacteria</taxon>
        <taxon>Bacillati</taxon>
        <taxon>Actinomycetota</taxon>
        <taxon>Actinomycetota incertae sedis</taxon>
        <taxon>Candidatus Hakubellales</taxon>
        <taxon>Candidatus Hakubellaceae</taxon>
        <taxon>Candidatus Hakubella</taxon>
    </lineage>
</organism>
<gene>
    <name evidence="2" type="ORF">HKBW3S33_00422</name>
</gene>
<protein>
    <recommendedName>
        <fullName evidence="4">TIGR01906 family membrane protein</fullName>
    </recommendedName>
</protein>
<keyword evidence="1" id="KW-0812">Transmembrane</keyword>
<keyword evidence="1" id="KW-1133">Transmembrane helix</keyword>
<dbReference type="Pfam" id="PF07314">
    <property type="entry name" value="Lit"/>
    <property type="match status" value="1"/>
</dbReference>
<sequence length="235" mass="26795">MGYVMRTLQAGLGIIFVLCLPILLLTSGVRVAINEIRLYEYGFDKYEISLLRPVDRAEMAEIARELIVYFNSEDELIGDRLRQVFPTRREIIHLWEVKRLIQLSYRVQEIALVYTFAYLALGFACLRKAFLPKLAKAVLGGSVTTIVLPLILGGLALFAFNWFWWKFHVISFPGSDYWILDPEKHNLLRMFPQGFWFDATMLVTGGVAVAALMMGGGAGAYLVVRQRRDRPIEGQ</sequence>
<dbReference type="EMBL" id="BLRY01000012">
    <property type="protein sequence ID" value="GFP27009.1"/>
    <property type="molecule type" value="Genomic_DNA"/>
</dbReference>
<keyword evidence="1" id="KW-0472">Membrane</keyword>
<evidence type="ECO:0008006" key="4">
    <source>
        <dbReference type="Google" id="ProtNLM"/>
    </source>
</evidence>
<evidence type="ECO:0000313" key="2">
    <source>
        <dbReference type="EMBL" id="GFP27009.1"/>
    </source>
</evidence>
<comment type="caution">
    <text evidence="2">The sequence shown here is derived from an EMBL/GenBank/DDBJ whole genome shotgun (WGS) entry which is preliminary data.</text>
</comment>
<dbReference type="AlphaFoldDB" id="A0A6V8P361"/>
<accession>A0A6V8P361</accession>
<feature type="transmembrane region" description="Helical" evidence="1">
    <location>
        <begin position="138"/>
        <end position="165"/>
    </location>
</feature>